<sequence length="132" mass="15054">MTPSRLRNPNVGWNLHHLGDTFPENHYLLGFLGSDLLPEGEDGEVSRAGEVGTLRIDVHRIQCGGLAMESLEFLDDVIILGGFHVQGARTRFVALHIRWEAVGWELHRRKEQWTRRARVGKQNARFVSNECK</sequence>
<proteinExistence type="predicted"/>
<evidence type="ECO:0000313" key="1">
    <source>
        <dbReference type="EMBL" id="GKV01791.1"/>
    </source>
</evidence>
<protein>
    <submittedName>
        <fullName evidence="1">Uncharacterized protein</fullName>
    </submittedName>
</protein>
<organism evidence="1 2">
    <name type="scientific">Rubroshorea leprosula</name>
    <dbReference type="NCBI Taxonomy" id="152421"/>
    <lineage>
        <taxon>Eukaryota</taxon>
        <taxon>Viridiplantae</taxon>
        <taxon>Streptophyta</taxon>
        <taxon>Embryophyta</taxon>
        <taxon>Tracheophyta</taxon>
        <taxon>Spermatophyta</taxon>
        <taxon>Magnoliopsida</taxon>
        <taxon>eudicotyledons</taxon>
        <taxon>Gunneridae</taxon>
        <taxon>Pentapetalae</taxon>
        <taxon>rosids</taxon>
        <taxon>malvids</taxon>
        <taxon>Malvales</taxon>
        <taxon>Dipterocarpaceae</taxon>
        <taxon>Rubroshorea</taxon>
    </lineage>
</organism>
<keyword evidence="2" id="KW-1185">Reference proteome</keyword>
<dbReference type="AlphaFoldDB" id="A0AAV5IIL5"/>
<name>A0AAV5IIL5_9ROSI</name>
<gene>
    <name evidence="1" type="ORF">SLEP1_g14316</name>
</gene>
<comment type="caution">
    <text evidence="1">The sequence shown here is derived from an EMBL/GenBank/DDBJ whole genome shotgun (WGS) entry which is preliminary data.</text>
</comment>
<evidence type="ECO:0000313" key="2">
    <source>
        <dbReference type="Proteomes" id="UP001054252"/>
    </source>
</evidence>
<reference evidence="1 2" key="1">
    <citation type="journal article" date="2021" name="Commun. Biol.">
        <title>The genome of Shorea leprosula (Dipterocarpaceae) highlights the ecological relevance of drought in aseasonal tropical rainforests.</title>
        <authorList>
            <person name="Ng K.K.S."/>
            <person name="Kobayashi M.J."/>
            <person name="Fawcett J.A."/>
            <person name="Hatakeyama M."/>
            <person name="Paape T."/>
            <person name="Ng C.H."/>
            <person name="Ang C.C."/>
            <person name="Tnah L.H."/>
            <person name="Lee C.T."/>
            <person name="Nishiyama T."/>
            <person name="Sese J."/>
            <person name="O'Brien M.J."/>
            <person name="Copetti D."/>
            <person name="Mohd Noor M.I."/>
            <person name="Ong R.C."/>
            <person name="Putra M."/>
            <person name="Sireger I.Z."/>
            <person name="Indrioko S."/>
            <person name="Kosugi Y."/>
            <person name="Izuno A."/>
            <person name="Isagi Y."/>
            <person name="Lee S.L."/>
            <person name="Shimizu K.K."/>
        </authorList>
    </citation>
    <scope>NUCLEOTIDE SEQUENCE [LARGE SCALE GENOMIC DNA]</scope>
    <source>
        <strain evidence="1">214</strain>
    </source>
</reference>
<accession>A0AAV5IIL5</accession>
<dbReference type="Proteomes" id="UP001054252">
    <property type="component" value="Unassembled WGS sequence"/>
</dbReference>
<dbReference type="EMBL" id="BPVZ01000017">
    <property type="protein sequence ID" value="GKV01791.1"/>
    <property type="molecule type" value="Genomic_DNA"/>
</dbReference>